<dbReference type="PROSITE" id="PS51471">
    <property type="entry name" value="FE2OG_OXY"/>
    <property type="match status" value="1"/>
</dbReference>
<dbReference type="EMBL" id="FO082264">
    <property type="protein sequence ID" value="CCO19876.1"/>
    <property type="molecule type" value="Genomic_DNA"/>
</dbReference>
<dbReference type="Pfam" id="PF01549">
    <property type="entry name" value="ShK"/>
    <property type="match status" value="1"/>
</dbReference>
<proteinExistence type="inferred from homology"/>
<keyword evidence="8" id="KW-0735">Signal-anchor</keyword>
<evidence type="ECO:0000256" key="3">
    <source>
        <dbReference type="ARBA" id="ARBA00006511"/>
    </source>
</evidence>
<dbReference type="RefSeq" id="XP_007508790.1">
    <property type="nucleotide sequence ID" value="XM_007508728.1"/>
</dbReference>
<dbReference type="Pfam" id="PF13640">
    <property type="entry name" value="2OG-FeII_Oxy_3"/>
    <property type="match status" value="1"/>
</dbReference>
<evidence type="ECO:0000256" key="14">
    <source>
        <dbReference type="ARBA" id="ARBA00049169"/>
    </source>
</evidence>
<evidence type="ECO:0000256" key="6">
    <source>
        <dbReference type="ARBA" id="ARBA00022723"/>
    </source>
</evidence>
<dbReference type="SMART" id="SM00702">
    <property type="entry name" value="P4Hc"/>
    <property type="match status" value="1"/>
</dbReference>
<dbReference type="PROSITE" id="PS51670">
    <property type="entry name" value="SHKT"/>
    <property type="match status" value="1"/>
</dbReference>
<comment type="cofactor">
    <cofactor evidence="1">
        <name>L-ascorbate</name>
        <dbReference type="ChEBI" id="CHEBI:38290"/>
    </cofactor>
</comment>
<evidence type="ECO:0000256" key="12">
    <source>
        <dbReference type="ARBA" id="ARBA00023136"/>
    </source>
</evidence>
<dbReference type="Gene3D" id="2.60.120.620">
    <property type="entry name" value="q2cbj1_9rhob like domain"/>
    <property type="match status" value="1"/>
</dbReference>
<comment type="subcellular location">
    <subcellularLocation>
        <location evidence="2">Endoplasmic reticulum membrane</location>
        <topology evidence="2">Single-pass type II membrane protein</topology>
    </subcellularLocation>
</comment>
<evidence type="ECO:0000256" key="5">
    <source>
        <dbReference type="ARBA" id="ARBA00022692"/>
    </source>
</evidence>
<dbReference type="KEGG" id="bpg:Bathy15g01110"/>
<keyword evidence="11" id="KW-0408">Iron</keyword>
<keyword evidence="13" id="KW-0325">Glycoprotein</keyword>
<evidence type="ECO:0000259" key="16">
    <source>
        <dbReference type="PROSITE" id="PS51471"/>
    </source>
</evidence>
<evidence type="ECO:0000256" key="13">
    <source>
        <dbReference type="ARBA" id="ARBA00023180"/>
    </source>
</evidence>
<dbReference type="PANTHER" id="PTHR10869:SF238">
    <property type="entry name" value="PROLYL 4-HYDROXYLASE 6-RELATED"/>
    <property type="match status" value="1"/>
</dbReference>
<dbReference type="GO" id="GO:0031418">
    <property type="term" value="F:L-ascorbic acid binding"/>
    <property type="evidence" value="ECO:0007669"/>
    <property type="project" value="InterPro"/>
</dbReference>
<evidence type="ECO:0000256" key="11">
    <source>
        <dbReference type="ARBA" id="ARBA00023004"/>
    </source>
</evidence>
<dbReference type="InterPro" id="IPR003582">
    <property type="entry name" value="ShKT_dom"/>
</dbReference>
<feature type="domain" description="ShKT" evidence="17">
    <location>
        <begin position="309"/>
        <end position="345"/>
    </location>
</feature>
<keyword evidence="10" id="KW-0560">Oxidoreductase</keyword>
<evidence type="ECO:0000256" key="4">
    <source>
        <dbReference type="ARBA" id="ARBA00012269"/>
    </source>
</evidence>
<dbReference type="EC" id="1.14.11.2" evidence="4"/>
<dbReference type="GO" id="GO:0005506">
    <property type="term" value="F:iron ion binding"/>
    <property type="evidence" value="ECO:0007669"/>
    <property type="project" value="InterPro"/>
</dbReference>
<dbReference type="InterPro" id="IPR006620">
    <property type="entry name" value="Pro_4_hyd_alph"/>
</dbReference>
<feature type="chain" id="PRO_5003917339" description="procollagen-proline 4-dioxygenase" evidence="15">
    <location>
        <begin position="32"/>
        <end position="350"/>
    </location>
</feature>
<evidence type="ECO:0000313" key="19">
    <source>
        <dbReference type="Proteomes" id="UP000198341"/>
    </source>
</evidence>
<dbReference type="OrthoDB" id="420380at2759"/>
<keyword evidence="19" id="KW-1185">Reference proteome</keyword>
<dbReference type="eggNOG" id="KOG1591">
    <property type="taxonomic scope" value="Eukaryota"/>
</dbReference>
<dbReference type="PANTHER" id="PTHR10869">
    <property type="entry name" value="PROLYL 4-HYDROXYLASE ALPHA SUBUNIT"/>
    <property type="match status" value="1"/>
</dbReference>
<feature type="domain" description="Fe2OG dioxygenase" evidence="16">
    <location>
        <begin position="163"/>
        <end position="292"/>
    </location>
</feature>
<dbReference type="InterPro" id="IPR044862">
    <property type="entry name" value="Pro_4_hyd_alph_FE2OG_OXY"/>
</dbReference>
<keyword evidence="15" id="KW-0732">Signal</keyword>
<dbReference type="FunFam" id="2.60.120.620:FF:000002">
    <property type="entry name" value="Prolyl 4-hydroxylase 4"/>
    <property type="match status" value="1"/>
</dbReference>
<keyword evidence="5" id="KW-0812">Transmembrane</keyword>
<keyword evidence="7" id="KW-0223">Dioxygenase</keyword>
<evidence type="ECO:0000256" key="9">
    <source>
        <dbReference type="ARBA" id="ARBA00022989"/>
    </source>
</evidence>
<keyword evidence="6" id="KW-0479">Metal-binding</keyword>
<gene>
    <name evidence="18" type="ordered locus">Bathy15g01110</name>
</gene>
<comment type="similarity">
    <text evidence="3">Belongs to the P4HA family.</text>
</comment>
<dbReference type="AlphaFoldDB" id="K8EPA4"/>
<sequence>MRSFERLSVFSSRKFLVFVVVLLCKRCFCDAKIGFGLDDSNGEKKIDFEHEALDSNRFPGWLGEKHRPSINKDKELGTWTEPISWQPRAFVLHSILSEEECEEILRIAKPMMKRSTVVDSITGEIKTDPIRTSKQTFLARGKYPVVTRVEERLSRFTMLPWYNGEDMQILSYGVGEKYSAHHDVGEKNTKSGQQLSADGGQRVATVLLYLQDTEEGGETAFPDSEWIEPESEYAQQKFSECAKNGVAFKPKRGDGLLFFSITPEGDIDQKSMHAGCPVVKGTKWTATKWIHARPFHYKLPNPKPPKEGCENTDERCKGWANAGECERNPGFMTKNCKWACRVPGCEHKGN</sequence>
<reference evidence="18 19" key="1">
    <citation type="submission" date="2011-10" db="EMBL/GenBank/DDBJ databases">
        <authorList>
            <person name="Genoscope - CEA"/>
        </authorList>
    </citation>
    <scope>NUCLEOTIDE SEQUENCE [LARGE SCALE GENOMIC DNA]</scope>
    <source>
        <strain evidence="18 19">RCC 1105</strain>
    </source>
</reference>
<dbReference type="GeneID" id="19011464"/>
<protein>
    <recommendedName>
        <fullName evidence="4">procollagen-proline 4-dioxygenase</fullName>
        <ecNumber evidence="4">1.14.11.2</ecNumber>
    </recommendedName>
</protein>
<keyword evidence="9" id="KW-1133">Transmembrane helix</keyword>
<dbReference type="InterPro" id="IPR045054">
    <property type="entry name" value="P4HA-like"/>
</dbReference>
<feature type="signal peptide" evidence="15">
    <location>
        <begin position="1"/>
        <end position="31"/>
    </location>
</feature>
<evidence type="ECO:0000256" key="8">
    <source>
        <dbReference type="ARBA" id="ARBA00022968"/>
    </source>
</evidence>
<keyword evidence="12" id="KW-0472">Membrane</keyword>
<evidence type="ECO:0000256" key="1">
    <source>
        <dbReference type="ARBA" id="ARBA00001961"/>
    </source>
</evidence>
<dbReference type="STRING" id="41875.K8EPA4"/>
<comment type="catalytic activity">
    <reaction evidence="14">
        <text>L-prolyl-[collagen] + 2-oxoglutarate + O2 = trans-4-hydroxy-L-prolyl-[collagen] + succinate + CO2</text>
        <dbReference type="Rhea" id="RHEA:18945"/>
        <dbReference type="Rhea" id="RHEA-COMP:11676"/>
        <dbReference type="Rhea" id="RHEA-COMP:11680"/>
        <dbReference type="ChEBI" id="CHEBI:15379"/>
        <dbReference type="ChEBI" id="CHEBI:16526"/>
        <dbReference type="ChEBI" id="CHEBI:16810"/>
        <dbReference type="ChEBI" id="CHEBI:30031"/>
        <dbReference type="ChEBI" id="CHEBI:50342"/>
        <dbReference type="ChEBI" id="CHEBI:61965"/>
        <dbReference type="EC" id="1.14.11.2"/>
    </reaction>
</comment>
<evidence type="ECO:0000259" key="17">
    <source>
        <dbReference type="PROSITE" id="PS51670"/>
    </source>
</evidence>
<name>K8EPA4_9CHLO</name>
<dbReference type="GO" id="GO:0005789">
    <property type="term" value="C:endoplasmic reticulum membrane"/>
    <property type="evidence" value="ECO:0007669"/>
    <property type="project" value="UniProtKB-SubCell"/>
</dbReference>
<organism evidence="18 19">
    <name type="scientific">Bathycoccus prasinos</name>
    <dbReference type="NCBI Taxonomy" id="41875"/>
    <lineage>
        <taxon>Eukaryota</taxon>
        <taxon>Viridiplantae</taxon>
        <taxon>Chlorophyta</taxon>
        <taxon>Mamiellophyceae</taxon>
        <taxon>Mamiellales</taxon>
        <taxon>Bathycoccaceae</taxon>
        <taxon>Bathycoccus</taxon>
    </lineage>
</organism>
<evidence type="ECO:0000313" key="18">
    <source>
        <dbReference type="EMBL" id="CCO19876.1"/>
    </source>
</evidence>
<evidence type="ECO:0000256" key="2">
    <source>
        <dbReference type="ARBA" id="ARBA00004648"/>
    </source>
</evidence>
<dbReference type="Proteomes" id="UP000198341">
    <property type="component" value="Chromosome 15"/>
</dbReference>
<evidence type="ECO:0000256" key="7">
    <source>
        <dbReference type="ARBA" id="ARBA00022964"/>
    </source>
</evidence>
<dbReference type="SMART" id="SM00254">
    <property type="entry name" value="ShKT"/>
    <property type="match status" value="1"/>
</dbReference>
<evidence type="ECO:0000256" key="15">
    <source>
        <dbReference type="SAM" id="SignalP"/>
    </source>
</evidence>
<dbReference type="GO" id="GO:0004656">
    <property type="term" value="F:procollagen-proline 4-dioxygenase activity"/>
    <property type="evidence" value="ECO:0007669"/>
    <property type="project" value="UniProtKB-EC"/>
</dbReference>
<evidence type="ECO:0000256" key="10">
    <source>
        <dbReference type="ARBA" id="ARBA00023002"/>
    </source>
</evidence>
<accession>K8EPA4</accession>
<dbReference type="InterPro" id="IPR005123">
    <property type="entry name" value="Oxoglu/Fe-dep_dioxygenase_dom"/>
</dbReference>